<comment type="catalytic activity">
    <reaction evidence="26">
        <text>an acyl-CoA + a 1,2-diacyl-sn-glycerol = a triacyl-sn-glycerol + CoA</text>
        <dbReference type="Rhea" id="RHEA:10868"/>
        <dbReference type="ChEBI" id="CHEBI:17815"/>
        <dbReference type="ChEBI" id="CHEBI:57287"/>
        <dbReference type="ChEBI" id="CHEBI:58342"/>
        <dbReference type="ChEBI" id="CHEBI:64615"/>
        <dbReference type="EC" id="2.3.1.20"/>
    </reaction>
    <physiologicalReaction direction="left-to-right" evidence="26">
        <dbReference type="Rhea" id="RHEA:10869"/>
    </physiologicalReaction>
</comment>
<evidence type="ECO:0000256" key="25">
    <source>
        <dbReference type="ARBA" id="ARBA00048135"/>
    </source>
</evidence>
<comment type="catalytic activity">
    <reaction evidence="1">
        <text>all-trans-retinol + an acyl-CoA = an all-trans-retinyl ester + CoA</text>
        <dbReference type="Rhea" id="RHEA:11488"/>
        <dbReference type="ChEBI" id="CHEBI:17336"/>
        <dbReference type="ChEBI" id="CHEBI:57287"/>
        <dbReference type="ChEBI" id="CHEBI:58342"/>
        <dbReference type="ChEBI" id="CHEBI:63410"/>
        <dbReference type="EC" id="2.3.1.76"/>
    </reaction>
    <physiologicalReaction direction="left-to-right" evidence="1">
        <dbReference type="Rhea" id="RHEA:11489"/>
    </physiologicalReaction>
</comment>
<evidence type="ECO:0000256" key="18">
    <source>
        <dbReference type="ARBA" id="ARBA00022989"/>
    </source>
</evidence>
<keyword evidence="12" id="KW-0444">Lipid biosynthesis</keyword>
<keyword evidence="21" id="KW-0012">Acyltransferase</keyword>
<organism evidence="30 31">
    <name type="scientific">Knipowitschia caucasica</name>
    <name type="common">Caucasian dwarf goby</name>
    <name type="synonym">Pomatoschistus caucasicus</name>
    <dbReference type="NCBI Taxonomy" id="637954"/>
    <lineage>
        <taxon>Eukaryota</taxon>
        <taxon>Metazoa</taxon>
        <taxon>Chordata</taxon>
        <taxon>Craniata</taxon>
        <taxon>Vertebrata</taxon>
        <taxon>Euteleostomi</taxon>
        <taxon>Actinopterygii</taxon>
        <taxon>Neopterygii</taxon>
        <taxon>Teleostei</taxon>
        <taxon>Neoteleostei</taxon>
        <taxon>Acanthomorphata</taxon>
        <taxon>Gobiaria</taxon>
        <taxon>Gobiiformes</taxon>
        <taxon>Gobioidei</taxon>
        <taxon>Gobiidae</taxon>
        <taxon>Gobiinae</taxon>
        <taxon>Knipowitschia</taxon>
    </lineage>
</organism>
<evidence type="ECO:0000256" key="8">
    <source>
        <dbReference type="ARBA" id="ARBA00004771"/>
    </source>
</evidence>
<dbReference type="GO" id="GO:0005811">
    <property type="term" value="C:lipid droplet"/>
    <property type="evidence" value="ECO:0007669"/>
    <property type="project" value="UniProtKB-SubCell"/>
</dbReference>
<evidence type="ECO:0000256" key="15">
    <source>
        <dbReference type="ARBA" id="ARBA00022692"/>
    </source>
</evidence>
<evidence type="ECO:0000256" key="27">
    <source>
        <dbReference type="ARBA" id="ARBA00049168"/>
    </source>
</evidence>
<comment type="catalytic activity">
    <reaction evidence="28">
        <text>1,3-di-(9Z-octadecenoyl)-glycerol + (9Z)-octadecenoyl-CoA = 1,2,3-tri-(9Z-octadecenoyl)-glycerol + CoA</text>
        <dbReference type="Rhea" id="RHEA:38435"/>
        <dbReference type="ChEBI" id="CHEBI:53753"/>
        <dbReference type="ChEBI" id="CHEBI:57287"/>
        <dbReference type="ChEBI" id="CHEBI:57387"/>
        <dbReference type="ChEBI" id="CHEBI:75735"/>
    </reaction>
    <physiologicalReaction direction="left-to-right" evidence="28">
        <dbReference type="Rhea" id="RHEA:38436"/>
    </physiologicalReaction>
</comment>
<evidence type="ECO:0000256" key="19">
    <source>
        <dbReference type="ARBA" id="ARBA00023098"/>
    </source>
</evidence>
<comment type="catalytic activity">
    <reaction evidence="3">
        <text>1,2-di-(9Z-octadecenoyl)-sn-glycerol + hexadecanoyl-CoA = 1,2-di-(9Z)-octadecenoyl-3-hexadecanoyl-sn-glycerol + CoA</text>
        <dbReference type="Rhea" id="RHEA:38163"/>
        <dbReference type="ChEBI" id="CHEBI:52333"/>
        <dbReference type="ChEBI" id="CHEBI:57287"/>
        <dbReference type="ChEBI" id="CHEBI:57379"/>
        <dbReference type="ChEBI" id="CHEBI:75583"/>
    </reaction>
    <physiologicalReaction direction="left-to-right" evidence="3">
        <dbReference type="Rhea" id="RHEA:38164"/>
    </physiologicalReaction>
</comment>
<dbReference type="InterPro" id="IPR007130">
    <property type="entry name" value="DAGAT"/>
</dbReference>
<dbReference type="Pfam" id="PF03982">
    <property type="entry name" value="DAGAT"/>
    <property type="match status" value="2"/>
</dbReference>
<dbReference type="PANTHER" id="PTHR12317:SF14">
    <property type="entry name" value="DIACYLGLYCEROL O-ACYLTRANSFERASE 2"/>
    <property type="match status" value="1"/>
</dbReference>
<evidence type="ECO:0000256" key="7">
    <source>
        <dbReference type="ARBA" id="ARBA00004556"/>
    </source>
</evidence>
<keyword evidence="13" id="KW-0551">Lipid droplet</keyword>
<evidence type="ECO:0000256" key="26">
    <source>
        <dbReference type="ARBA" id="ARBA00048634"/>
    </source>
</evidence>
<keyword evidence="16" id="KW-0319">Glycerol metabolism</keyword>
<comment type="catalytic activity">
    <reaction evidence="27">
        <text>1-(9Z-octadecenoyl)-glycerol + (9Z)-octadecenoyl-CoA = 1,2-di-(9Z-octadecenoyl)-glycerol + CoA</text>
        <dbReference type="Rhea" id="RHEA:37915"/>
        <dbReference type="ChEBI" id="CHEBI:52323"/>
        <dbReference type="ChEBI" id="CHEBI:57287"/>
        <dbReference type="ChEBI" id="CHEBI:57387"/>
        <dbReference type="ChEBI" id="CHEBI:75342"/>
    </reaction>
    <physiologicalReaction direction="left-to-right" evidence="27">
        <dbReference type="Rhea" id="RHEA:37916"/>
    </physiologicalReaction>
</comment>
<comment type="similarity">
    <text evidence="10 29">Belongs to the diacylglycerol acyltransferase family.</text>
</comment>
<sequence length="361" mass="40118">MKTILAAYSGVAKGTGSSILSALQDVPAALWPCRSKMEKHLQVISVLQWVISFMALGAACTVLLFYMFLTDCWLIAAIYTAWLIFDWNTPKQGGRRSSWVRSWTVWTYFRDYFPIRLIKTHNLSPSRNYIFGYHPHGILCFGAFCNFGTEATGFSKKFPGIKPSLATLAGNFRLPVLRDYLMSGVVIVVGGAAESLNCAPGSNSVTLKNRKGFIKLALQKGSDLVPVYSFGENDAYKQVIFEEGTWWRSVQKRLQKLLGFAPCVFHGCGLIFGDSWGFVPYCKPITTIVGEPITVPKIEDPTEDMVDVYHSMYIRGPGPPTGHTFSPAVRCWSSARLEAPPLALISSGRTFCPVHIMKEEL</sequence>
<evidence type="ECO:0000256" key="16">
    <source>
        <dbReference type="ARBA" id="ARBA00022798"/>
    </source>
</evidence>
<evidence type="ECO:0000256" key="5">
    <source>
        <dbReference type="ARBA" id="ARBA00004477"/>
    </source>
</evidence>
<dbReference type="GO" id="GO:0006071">
    <property type="term" value="P:glycerol metabolic process"/>
    <property type="evidence" value="ECO:0007669"/>
    <property type="project" value="UniProtKB-KW"/>
</dbReference>
<dbReference type="EMBL" id="OZ035833">
    <property type="protein sequence ID" value="CAL1573943.1"/>
    <property type="molecule type" value="Genomic_DNA"/>
</dbReference>
<dbReference type="Proteomes" id="UP001497482">
    <property type="component" value="Chromosome 11"/>
</dbReference>
<evidence type="ECO:0000256" key="1">
    <source>
        <dbReference type="ARBA" id="ARBA00000633"/>
    </source>
</evidence>
<proteinExistence type="inferred from homology"/>
<dbReference type="EC" id="2.3.1.-" evidence="29"/>
<comment type="subcellular location">
    <subcellularLocation>
        <location evidence="7">Cytoplasm</location>
        <location evidence="7">Perinuclear region</location>
    </subcellularLocation>
    <subcellularLocation>
        <location evidence="5 29">Endoplasmic reticulum membrane</location>
        <topology evidence="5 29">Multi-pass membrane protein</topology>
    </subcellularLocation>
    <subcellularLocation>
        <location evidence="6">Lipid droplet</location>
    </subcellularLocation>
</comment>
<comment type="catalytic activity">
    <reaction evidence="23">
        <text>1-O-(9Z-octadecenyl)-glycerol + (9Z)-octadecenoyl-CoA = 1-O-(9Z-octadecyl)-3-(9Z-octadecenoyl)-glycerol + CoA</text>
        <dbReference type="Rhea" id="RHEA:55340"/>
        <dbReference type="ChEBI" id="CHEBI:34116"/>
        <dbReference type="ChEBI" id="CHEBI:57287"/>
        <dbReference type="ChEBI" id="CHEBI:57387"/>
        <dbReference type="ChEBI" id="CHEBI:197429"/>
    </reaction>
    <physiologicalReaction direction="left-to-right" evidence="23">
        <dbReference type="Rhea" id="RHEA:55341"/>
    </physiologicalReaction>
</comment>
<evidence type="ECO:0000256" key="23">
    <source>
        <dbReference type="ARBA" id="ARBA00047807"/>
    </source>
</evidence>
<keyword evidence="17 29" id="KW-0256">Endoplasmic reticulum</keyword>
<evidence type="ECO:0000256" key="28">
    <source>
        <dbReference type="ARBA" id="ARBA00049549"/>
    </source>
</evidence>
<keyword evidence="31" id="KW-1185">Reference proteome</keyword>
<evidence type="ECO:0000313" key="31">
    <source>
        <dbReference type="Proteomes" id="UP001497482"/>
    </source>
</evidence>
<name>A0AAV2J8P0_KNICA</name>
<evidence type="ECO:0000256" key="11">
    <source>
        <dbReference type="ARBA" id="ARBA00022490"/>
    </source>
</evidence>
<dbReference type="GO" id="GO:0050252">
    <property type="term" value="F:retinol O-fatty-acyltransferase activity"/>
    <property type="evidence" value="ECO:0007669"/>
    <property type="project" value="UniProtKB-EC"/>
</dbReference>
<evidence type="ECO:0000256" key="4">
    <source>
        <dbReference type="ARBA" id="ARBA00001764"/>
    </source>
</evidence>
<dbReference type="GO" id="GO:0019432">
    <property type="term" value="P:triglyceride biosynthetic process"/>
    <property type="evidence" value="ECO:0007669"/>
    <property type="project" value="TreeGrafter"/>
</dbReference>
<evidence type="ECO:0000313" key="30">
    <source>
        <dbReference type="EMBL" id="CAL1573943.1"/>
    </source>
</evidence>
<keyword evidence="11" id="KW-0963">Cytoplasm</keyword>
<evidence type="ECO:0000256" key="3">
    <source>
        <dbReference type="ARBA" id="ARBA00001349"/>
    </source>
</evidence>
<evidence type="ECO:0000256" key="17">
    <source>
        <dbReference type="ARBA" id="ARBA00022824"/>
    </source>
</evidence>
<gene>
    <name evidence="30" type="ORF">KC01_LOCUS5744</name>
</gene>
<dbReference type="CDD" id="cd07987">
    <property type="entry name" value="LPLAT_MGAT-like"/>
    <property type="match status" value="1"/>
</dbReference>
<keyword evidence="20 29" id="KW-0472">Membrane</keyword>
<evidence type="ECO:0000256" key="13">
    <source>
        <dbReference type="ARBA" id="ARBA00022677"/>
    </source>
</evidence>
<dbReference type="PANTHER" id="PTHR12317">
    <property type="entry name" value="DIACYLGLYCEROL O-ACYLTRANSFERASE"/>
    <property type="match status" value="1"/>
</dbReference>
<evidence type="ECO:0000256" key="20">
    <source>
        <dbReference type="ARBA" id="ARBA00023136"/>
    </source>
</evidence>
<evidence type="ECO:0000256" key="6">
    <source>
        <dbReference type="ARBA" id="ARBA00004502"/>
    </source>
</evidence>
<evidence type="ECO:0000256" key="24">
    <source>
        <dbReference type="ARBA" id="ARBA00048096"/>
    </source>
</evidence>
<evidence type="ECO:0000256" key="12">
    <source>
        <dbReference type="ARBA" id="ARBA00022516"/>
    </source>
</evidence>
<evidence type="ECO:0000256" key="29">
    <source>
        <dbReference type="RuleBase" id="RU367023"/>
    </source>
</evidence>
<comment type="catalytic activity">
    <reaction evidence="2">
        <text>2-(9Z-octadecenoyl)-glycerol + hexadecanoyl-CoA = 1-hexadecanoyl-2-(9Z-octadecenoyl)-sn-glycerol + CoA</text>
        <dbReference type="Rhea" id="RHEA:38071"/>
        <dbReference type="ChEBI" id="CHEBI:57287"/>
        <dbReference type="ChEBI" id="CHEBI:57379"/>
        <dbReference type="ChEBI" id="CHEBI:73990"/>
        <dbReference type="ChEBI" id="CHEBI:75466"/>
    </reaction>
    <physiologicalReaction direction="left-to-right" evidence="2">
        <dbReference type="Rhea" id="RHEA:38072"/>
    </physiologicalReaction>
</comment>
<keyword evidence="14 29" id="KW-0808">Transferase</keyword>
<comment type="catalytic activity">
    <reaction evidence="24">
        <text>2,3-di-(9Z)-octadecenoyl-sn-glycerol + (9Z)-octadecenoyl-CoA = 1,2,3-tri-(9Z-octadecenoyl)-glycerol + CoA</text>
        <dbReference type="Rhea" id="RHEA:38439"/>
        <dbReference type="ChEBI" id="CHEBI:53753"/>
        <dbReference type="ChEBI" id="CHEBI:57287"/>
        <dbReference type="ChEBI" id="CHEBI:57387"/>
        <dbReference type="ChEBI" id="CHEBI:75824"/>
    </reaction>
    <physiologicalReaction direction="left-to-right" evidence="24">
        <dbReference type="Rhea" id="RHEA:38440"/>
    </physiologicalReaction>
</comment>
<evidence type="ECO:0000256" key="2">
    <source>
        <dbReference type="ARBA" id="ARBA00001313"/>
    </source>
</evidence>
<reference evidence="30 31" key="1">
    <citation type="submission" date="2024-04" db="EMBL/GenBank/DDBJ databases">
        <authorList>
            <person name="Waldvogel A.-M."/>
            <person name="Schoenle A."/>
        </authorList>
    </citation>
    <scope>NUCLEOTIDE SEQUENCE [LARGE SCALE GENOMIC DNA]</scope>
</reference>
<feature type="transmembrane region" description="Helical" evidence="29">
    <location>
        <begin position="46"/>
        <end position="67"/>
    </location>
</feature>
<evidence type="ECO:0000256" key="21">
    <source>
        <dbReference type="ARBA" id="ARBA00023315"/>
    </source>
</evidence>
<comment type="caution">
    <text evidence="29">Lacks conserved residue(s) required for the propagation of feature annotation.</text>
</comment>
<evidence type="ECO:0000256" key="10">
    <source>
        <dbReference type="ARBA" id="ARBA00005420"/>
    </source>
</evidence>
<dbReference type="GO" id="GO:0005789">
    <property type="term" value="C:endoplasmic reticulum membrane"/>
    <property type="evidence" value="ECO:0007669"/>
    <property type="project" value="UniProtKB-SubCell"/>
</dbReference>
<keyword evidence="15 29" id="KW-0812">Transmembrane</keyword>
<dbReference type="AlphaFoldDB" id="A0AAV2J8P0"/>
<comment type="catalytic activity">
    <reaction evidence="4">
        <text>all-trans-retinol + hexadecanoyl-CoA = all-trans-retinyl hexadecanoate + CoA</text>
        <dbReference type="Rhea" id="RHEA:38175"/>
        <dbReference type="ChEBI" id="CHEBI:17336"/>
        <dbReference type="ChEBI" id="CHEBI:17616"/>
        <dbReference type="ChEBI" id="CHEBI:57287"/>
        <dbReference type="ChEBI" id="CHEBI:57379"/>
    </reaction>
    <physiologicalReaction direction="left-to-right" evidence="4">
        <dbReference type="Rhea" id="RHEA:38176"/>
    </physiologicalReaction>
</comment>
<comment type="pathway">
    <text evidence="8">Glycerolipid metabolism; triacylglycerol biosynthesis.</text>
</comment>
<evidence type="ECO:0000256" key="22">
    <source>
        <dbReference type="ARBA" id="ARBA00047367"/>
    </source>
</evidence>
<evidence type="ECO:0000256" key="14">
    <source>
        <dbReference type="ARBA" id="ARBA00022679"/>
    </source>
</evidence>
<comment type="catalytic activity">
    <reaction evidence="22">
        <text>1,2-di-(9Z-octadecenoyl)-sn-glycerol + (9Z)-octadecenoyl-CoA = 1,2,3-tri-(9Z-octadecenoyl)-glycerol + CoA</text>
        <dbReference type="Rhea" id="RHEA:38219"/>
        <dbReference type="ChEBI" id="CHEBI:52333"/>
        <dbReference type="ChEBI" id="CHEBI:53753"/>
        <dbReference type="ChEBI" id="CHEBI:57287"/>
        <dbReference type="ChEBI" id="CHEBI:57387"/>
    </reaction>
    <physiologicalReaction direction="left-to-right" evidence="22">
        <dbReference type="Rhea" id="RHEA:38220"/>
    </physiologicalReaction>
</comment>
<keyword evidence="18 29" id="KW-1133">Transmembrane helix</keyword>
<protein>
    <recommendedName>
        <fullName evidence="29">Acyltransferase</fullName>
        <ecNumber evidence="29">2.3.1.-</ecNumber>
    </recommendedName>
</protein>
<dbReference type="GO" id="GO:0048471">
    <property type="term" value="C:perinuclear region of cytoplasm"/>
    <property type="evidence" value="ECO:0007669"/>
    <property type="project" value="UniProtKB-SubCell"/>
</dbReference>
<evidence type="ECO:0000256" key="9">
    <source>
        <dbReference type="ARBA" id="ARBA00005189"/>
    </source>
</evidence>
<keyword evidence="19" id="KW-0443">Lipid metabolism</keyword>
<comment type="catalytic activity">
    <reaction evidence="25">
        <text>2-(9Z-octadecenoyl)-glycerol + (9Z)-octadecenoyl-CoA = 1,2-di-(9Z-octadecenoyl)-sn-glycerol + CoA</text>
        <dbReference type="Rhea" id="RHEA:37911"/>
        <dbReference type="ChEBI" id="CHEBI:52333"/>
        <dbReference type="ChEBI" id="CHEBI:57287"/>
        <dbReference type="ChEBI" id="CHEBI:57387"/>
        <dbReference type="ChEBI" id="CHEBI:73990"/>
    </reaction>
    <physiologicalReaction direction="left-to-right" evidence="25">
        <dbReference type="Rhea" id="RHEA:37912"/>
    </physiologicalReaction>
</comment>
<accession>A0AAV2J8P0</accession>
<dbReference type="GO" id="GO:0004144">
    <property type="term" value="F:diacylglycerol O-acyltransferase activity"/>
    <property type="evidence" value="ECO:0007669"/>
    <property type="project" value="UniProtKB-EC"/>
</dbReference>
<comment type="pathway">
    <text evidence="9">Lipid metabolism.</text>
</comment>